<dbReference type="EMBL" id="KK583214">
    <property type="protein sequence ID" value="KDO27875.1"/>
    <property type="molecule type" value="Genomic_DNA"/>
</dbReference>
<dbReference type="Proteomes" id="UP000030745">
    <property type="component" value="Unassembled WGS sequence"/>
</dbReference>
<feature type="transmembrane region" description="Helical" evidence="1">
    <location>
        <begin position="70"/>
        <end position="94"/>
    </location>
</feature>
<proteinExistence type="predicted"/>
<dbReference type="InterPro" id="IPR002656">
    <property type="entry name" value="Acyl_transf_3_dom"/>
</dbReference>
<dbReference type="AlphaFoldDB" id="A0A067CFB4"/>
<feature type="transmembrane region" description="Helical" evidence="1">
    <location>
        <begin position="163"/>
        <end position="183"/>
    </location>
</feature>
<dbReference type="PANTHER" id="PTHR23028:SF53">
    <property type="entry name" value="ACYL_TRANSF_3 DOMAIN-CONTAINING PROTEIN"/>
    <property type="match status" value="1"/>
</dbReference>
<feature type="transmembrane region" description="Helical" evidence="1">
    <location>
        <begin position="189"/>
        <end position="208"/>
    </location>
</feature>
<protein>
    <recommendedName>
        <fullName evidence="6">Acyltransferase 3 domain-containing protein</fullName>
    </recommendedName>
</protein>
<organism evidence="4 5">
    <name type="scientific">Saprolegnia parasitica (strain CBS 223.65)</name>
    <dbReference type="NCBI Taxonomy" id="695850"/>
    <lineage>
        <taxon>Eukaryota</taxon>
        <taxon>Sar</taxon>
        <taxon>Stramenopiles</taxon>
        <taxon>Oomycota</taxon>
        <taxon>Saprolegniomycetes</taxon>
        <taxon>Saprolegniales</taxon>
        <taxon>Saprolegniaceae</taxon>
        <taxon>Saprolegnia</taxon>
    </lineage>
</organism>
<dbReference type="Pfam" id="PF19040">
    <property type="entry name" value="SGNH"/>
    <property type="match status" value="1"/>
</dbReference>
<feature type="transmembrane region" description="Helical" evidence="1">
    <location>
        <begin position="115"/>
        <end position="133"/>
    </location>
</feature>
<dbReference type="InterPro" id="IPR043968">
    <property type="entry name" value="SGNH"/>
</dbReference>
<gene>
    <name evidence="4" type="ORF">SPRG_20343</name>
</gene>
<dbReference type="GO" id="GO:0016747">
    <property type="term" value="F:acyltransferase activity, transferring groups other than amino-acyl groups"/>
    <property type="evidence" value="ECO:0007669"/>
    <property type="project" value="InterPro"/>
</dbReference>
<dbReference type="GO" id="GO:0016020">
    <property type="term" value="C:membrane"/>
    <property type="evidence" value="ECO:0007669"/>
    <property type="project" value="TreeGrafter"/>
</dbReference>
<feature type="domain" description="SGNH" evidence="3">
    <location>
        <begin position="378"/>
        <end position="600"/>
    </location>
</feature>
<keyword evidence="1" id="KW-1133">Transmembrane helix</keyword>
<dbReference type="VEuPathDB" id="FungiDB:SPRG_20343"/>
<name>A0A067CFB4_SAPPC</name>
<feature type="transmembrane region" description="Helical" evidence="1">
    <location>
        <begin position="259"/>
        <end position="280"/>
    </location>
</feature>
<keyword evidence="1" id="KW-0472">Membrane</keyword>
<dbReference type="InterPro" id="IPR050879">
    <property type="entry name" value="Acyltransferase_3"/>
</dbReference>
<dbReference type="GO" id="GO:0000271">
    <property type="term" value="P:polysaccharide biosynthetic process"/>
    <property type="evidence" value="ECO:0007669"/>
    <property type="project" value="TreeGrafter"/>
</dbReference>
<evidence type="ECO:0000256" key="1">
    <source>
        <dbReference type="SAM" id="Phobius"/>
    </source>
</evidence>
<dbReference type="OrthoDB" id="207378at2759"/>
<dbReference type="GeneID" id="24141508"/>
<keyword evidence="5" id="KW-1185">Reference proteome</keyword>
<dbReference type="PANTHER" id="PTHR23028">
    <property type="entry name" value="ACETYLTRANSFERASE"/>
    <property type="match status" value="1"/>
</dbReference>
<keyword evidence="1" id="KW-0812">Transmembrane</keyword>
<feature type="domain" description="Acyltransferase 3" evidence="2">
    <location>
        <begin position="49"/>
        <end position="178"/>
    </location>
</feature>
<dbReference type="OMA" id="HADMSKP"/>
<reference evidence="4 5" key="1">
    <citation type="journal article" date="2013" name="PLoS Genet.">
        <title>Distinctive expansion of potential virulence genes in the genome of the oomycete fish pathogen Saprolegnia parasitica.</title>
        <authorList>
            <person name="Jiang R.H."/>
            <person name="de Bruijn I."/>
            <person name="Haas B.J."/>
            <person name="Belmonte R."/>
            <person name="Lobach L."/>
            <person name="Christie J."/>
            <person name="van den Ackerveken G."/>
            <person name="Bottin A."/>
            <person name="Bulone V."/>
            <person name="Diaz-Moreno S.M."/>
            <person name="Dumas B."/>
            <person name="Fan L."/>
            <person name="Gaulin E."/>
            <person name="Govers F."/>
            <person name="Grenville-Briggs L.J."/>
            <person name="Horner N.R."/>
            <person name="Levin J.Z."/>
            <person name="Mammella M."/>
            <person name="Meijer H.J."/>
            <person name="Morris P."/>
            <person name="Nusbaum C."/>
            <person name="Oome S."/>
            <person name="Phillips A.J."/>
            <person name="van Rooyen D."/>
            <person name="Rzeszutek E."/>
            <person name="Saraiva M."/>
            <person name="Secombes C.J."/>
            <person name="Seidl M.F."/>
            <person name="Snel B."/>
            <person name="Stassen J.H."/>
            <person name="Sykes S."/>
            <person name="Tripathy S."/>
            <person name="van den Berg H."/>
            <person name="Vega-Arreguin J.C."/>
            <person name="Wawra S."/>
            <person name="Young S.K."/>
            <person name="Zeng Q."/>
            <person name="Dieguez-Uribeondo J."/>
            <person name="Russ C."/>
            <person name="Tyler B.M."/>
            <person name="van West P."/>
        </authorList>
    </citation>
    <scope>NUCLEOTIDE SEQUENCE [LARGE SCALE GENOMIC DNA]</scope>
    <source>
        <strain evidence="4 5">CBS 223.65</strain>
    </source>
</reference>
<accession>A0A067CFB4</accession>
<evidence type="ECO:0000259" key="2">
    <source>
        <dbReference type="Pfam" id="PF01757"/>
    </source>
</evidence>
<dbReference type="RefSeq" id="XP_012201460.1">
    <property type="nucleotide sequence ID" value="XM_012346070.1"/>
</dbReference>
<feature type="transmembrane region" description="Helical" evidence="1">
    <location>
        <begin position="228"/>
        <end position="247"/>
    </location>
</feature>
<evidence type="ECO:0008006" key="6">
    <source>
        <dbReference type="Google" id="ProtNLM"/>
    </source>
</evidence>
<evidence type="ECO:0000259" key="3">
    <source>
        <dbReference type="Pfam" id="PF19040"/>
    </source>
</evidence>
<dbReference type="STRING" id="695850.A0A067CFB4"/>
<evidence type="ECO:0000313" key="4">
    <source>
        <dbReference type="EMBL" id="KDO27875.1"/>
    </source>
</evidence>
<dbReference type="Pfam" id="PF01757">
    <property type="entry name" value="Acyl_transf_3"/>
    <property type="match status" value="1"/>
</dbReference>
<evidence type="ECO:0000313" key="5">
    <source>
        <dbReference type="Proteomes" id="UP000030745"/>
    </source>
</evidence>
<dbReference type="KEGG" id="spar:SPRG_20343"/>
<sequence>MHVNHRASLAAADDDDDVLATGQLLSDHAPDAETKKGHAAPPTHVYRPDIDGLRTLAVVPVLVFHAYPTLFPGGFIGVDVFFVISGFLISGILFKEHARGKFTYTSFYERRVRRIFPTLIIVLSATLWLGYLYLMAPKLQAMAATIFAGTLFAANLQHRAFPGFWALLPTVGATLLIAAGPRAPFNHHVLSHAAVVYIGKISYCLYLWHWPLLVITKDRYPMVATRPFFAEPWVVLVISFVLSVATYEDVEMRLRRSKHKYITPVLVLGVVCIAAFAAAVHANPADFSMIEIGLKNAAAPALVDASVLASNASATPTLSQAQQAMKDFGWNEGTGEDCPRDSPYITNLIRPANFGHQVNYFSGEVKVINPGHEKDNGLLVVLGDSHADMSKPRFVKLFEDATANNDDKFPTIVINSWSARPLLSCRAEYFANLAMVHAVKPQAVLLIVHYFQYMHPGGPSDRPRNDIPACCYDDYLPCDEQNMDDVNAMWASLKDELTKLHEMGIKVFVVNQSPEYEHMNPWAWVSGETVILPTPFRKSVFNRDFQWLLDPLHATVKAANATLIDYADNYSNGDEITLTDAQGYPVFAFTQHLTAHFSRNYLTVVDQVVDAARLA</sequence>